<dbReference type="GO" id="GO:0004479">
    <property type="term" value="F:methionyl-tRNA formyltransferase activity"/>
    <property type="evidence" value="ECO:0007669"/>
    <property type="project" value="UniProtKB-UniRule"/>
</dbReference>
<dbReference type="Gene3D" id="3.40.50.170">
    <property type="entry name" value="Formyl transferase, N-terminal domain"/>
    <property type="match status" value="1"/>
</dbReference>
<organism evidence="11 12">
    <name type="scientific">Microbulbifer pacificus</name>
    <dbReference type="NCBI Taxonomy" id="407164"/>
    <lineage>
        <taxon>Bacteria</taxon>
        <taxon>Pseudomonadati</taxon>
        <taxon>Pseudomonadota</taxon>
        <taxon>Gammaproteobacteria</taxon>
        <taxon>Cellvibrionales</taxon>
        <taxon>Microbulbiferaceae</taxon>
        <taxon>Microbulbifer</taxon>
    </lineage>
</organism>
<dbReference type="SUPFAM" id="SSF50486">
    <property type="entry name" value="FMT C-terminal domain-like"/>
    <property type="match status" value="1"/>
</dbReference>
<dbReference type="FunFam" id="3.40.50.12230:FF:000001">
    <property type="entry name" value="Methionyl-tRNA formyltransferase"/>
    <property type="match status" value="1"/>
</dbReference>
<keyword evidence="6 8" id="KW-0648">Protein biosynthesis</keyword>
<dbReference type="Proteomes" id="UP001302477">
    <property type="component" value="Chromosome"/>
</dbReference>
<comment type="catalytic activity">
    <reaction evidence="7 8">
        <text>L-methionyl-tRNA(fMet) + (6R)-10-formyltetrahydrofolate = N-formyl-L-methionyl-tRNA(fMet) + (6S)-5,6,7,8-tetrahydrofolate + H(+)</text>
        <dbReference type="Rhea" id="RHEA:24380"/>
        <dbReference type="Rhea" id="RHEA-COMP:9952"/>
        <dbReference type="Rhea" id="RHEA-COMP:9953"/>
        <dbReference type="ChEBI" id="CHEBI:15378"/>
        <dbReference type="ChEBI" id="CHEBI:57453"/>
        <dbReference type="ChEBI" id="CHEBI:78530"/>
        <dbReference type="ChEBI" id="CHEBI:78844"/>
        <dbReference type="ChEBI" id="CHEBI:195366"/>
        <dbReference type="EC" id="2.1.2.9"/>
    </reaction>
</comment>
<name>A0AAU0MV85_9GAMM</name>
<dbReference type="InterPro" id="IPR002376">
    <property type="entry name" value="Formyl_transf_N"/>
</dbReference>
<dbReference type="InterPro" id="IPR037022">
    <property type="entry name" value="Formyl_trans_C_sf"/>
</dbReference>
<evidence type="ECO:0000256" key="5">
    <source>
        <dbReference type="ARBA" id="ARBA00022679"/>
    </source>
</evidence>
<evidence type="ECO:0000256" key="3">
    <source>
        <dbReference type="ARBA" id="ARBA00012261"/>
    </source>
</evidence>
<comment type="function">
    <text evidence="1 8">Attaches a formyl group to the free amino group of methionyl-tRNA(fMet). The formyl group appears to play a dual role in the initiator identity of N-formylmethionyl-tRNA by promoting its recognition by IF2 and preventing the misappropriation of this tRNA by the elongation apparatus.</text>
</comment>
<dbReference type="InterPro" id="IPR036477">
    <property type="entry name" value="Formyl_transf_N_sf"/>
</dbReference>
<dbReference type="PANTHER" id="PTHR11138">
    <property type="entry name" value="METHIONYL-TRNA FORMYLTRANSFERASE"/>
    <property type="match status" value="1"/>
</dbReference>
<accession>A0AAU0MV85</accession>
<dbReference type="InterPro" id="IPR005794">
    <property type="entry name" value="Fmt"/>
</dbReference>
<evidence type="ECO:0000256" key="4">
    <source>
        <dbReference type="ARBA" id="ARBA00016014"/>
    </source>
</evidence>
<evidence type="ECO:0000313" key="12">
    <source>
        <dbReference type="Proteomes" id="UP001302477"/>
    </source>
</evidence>
<keyword evidence="5 8" id="KW-0808">Transferase</keyword>
<feature type="domain" description="Formyl transferase N-terminal" evidence="9">
    <location>
        <begin position="5"/>
        <end position="181"/>
    </location>
</feature>
<evidence type="ECO:0000256" key="7">
    <source>
        <dbReference type="ARBA" id="ARBA00048558"/>
    </source>
</evidence>
<evidence type="ECO:0000256" key="6">
    <source>
        <dbReference type="ARBA" id="ARBA00022917"/>
    </source>
</evidence>
<gene>
    <name evidence="8 11" type="primary">fmt</name>
    <name evidence="11" type="ORF">R5R33_09400</name>
</gene>
<dbReference type="InterPro" id="IPR041711">
    <property type="entry name" value="Met-tRNA-FMT_N"/>
</dbReference>
<dbReference type="RefSeq" id="WP_318952440.1">
    <property type="nucleotide sequence ID" value="NZ_CP137555.1"/>
</dbReference>
<dbReference type="SUPFAM" id="SSF53328">
    <property type="entry name" value="Formyltransferase"/>
    <property type="match status" value="1"/>
</dbReference>
<dbReference type="Pfam" id="PF02911">
    <property type="entry name" value="Formyl_trans_C"/>
    <property type="match status" value="1"/>
</dbReference>
<feature type="binding site" evidence="8">
    <location>
        <begin position="111"/>
        <end position="114"/>
    </location>
    <ligand>
        <name>(6S)-5,6,7,8-tetrahydrofolate</name>
        <dbReference type="ChEBI" id="CHEBI:57453"/>
    </ligand>
</feature>
<keyword evidence="12" id="KW-1185">Reference proteome</keyword>
<evidence type="ECO:0000256" key="1">
    <source>
        <dbReference type="ARBA" id="ARBA00002606"/>
    </source>
</evidence>
<dbReference type="Gene3D" id="3.10.25.10">
    <property type="entry name" value="Formyl transferase, C-terminal domain"/>
    <property type="match status" value="1"/>
</dbReference>
<dbReference type="InterPro" id="IPR011034">
    <property type="entry name" value="Formyl_transferase-like_C_sf"/>
</dbReference>
<dbReference type="InterPro" id="IPR044135">
    <property type="entry name" value="Met-tRNA-FMT_C"/>
</dbReference>
<feature type="domain" description="Formyl transferase C-terminal" evidence="10">
    <location>
        <begin position="205"/>
        <end position="308"/>
    </location>
</feature>
<evidence type="ECO:0000259" key="10">
    <source>
        <dbReference type="Pfam" id="PF02911"/>
    </source>
</evidence>
<dbReference type="Pfam" id="PF00551">
    <property type="entry name" value="Formyl_trans_N"/>
    <property type="match status" value="1"/>
</dbReference>
<dbReference type="InterPro" id="IPR005793">
    <property type="entry name" value="Formyl_trans_C"/>
</dbReference>
<comment type="similarity">
    <text evidence="2 8">Belongs to the Fmt family.</text>
</comment>
<dbReference type="GO" id="GO:0005829">
    <property type="term" value="C:cytosol"/>
    <property type="evidence" value="ECO:0007669"/>
    <property type="project" value="TreeGrafter"/>
</dbReference>
<dbReference type="NCBIfam" id="TIGR00460">
    <property type="entry name" value="fmt"/>
    <property type="match status" value="1"/>
</dbReference>
<dbReference type="CDD" id="cd08704">
    <property type="entry name" value="Met_tRNA_FMT_C"/>
    <property type="match status" value="1"/>
</dbReference>
<dbReference type="FunFam" id="3.40.50.170:FF:000003">
    <property type="entry name" value="Methionyl-tRNA formyltransferase"/>
    <property type="match status" value="1"/>
</dbReference>
<dbReference type="HAMAP" id="MF_00182">
    <property type="entry name" value="Formyl_trans"/>
    <property type="match status" value="1"/>
</dbReference>
<protein>
    <recommendedName>
        <fullName evidence="4 8">Methionyl-tRNA formyltransferase</fullName>
        <ecNumber evidence="3 8">2.1.2.9</ecNumber>
    </recommendedName>
</protein>
<dbReference type="PANTHER" id="PTHR11138:SF5">
    <property type="entry name" value="METHIONYL-TRNA FORMYLTRANSFERASE, MITOCHONDRIAL"/>
    <property type="match status" value="1"/>
</dbReference>
<dbReference type="CDD" id="cd08646">
    <property type="entry name" value="FMT_core_Met-tRNA-FMT_N"/>
    <property type="match status" value="1"/>
</dbReference>
<dbReference type="EC" id="2.1.2.9" evidence="3 8"/>
<reference evidence="11 12" key="1">
    <citation type="submission" date="2023-10" db="EMBL/GenBank/DDBJ databases">
        <title>Description of Microbulbifer bruguierae sp. nov., isolated from the sediments of mangrove plant Bruguiera sexangula and comparative genomic analyses of the genus Microbulbifer.</title>
        <authorList>
            <person name="Long M."/>
        </authorList>
    </citation>
    <scope>NUCLEOTIDE SEQUENCE [LARGE SCALE GENOMIC DNA]</scope>
    <source>
        <strain evidence="11 12">SPO729</strain>
    </source>
</reference>
<dbReference type="AlphaFoldDB" id="A0AAU0MV85"/>
<sequence>MSLNIIFAGTPDFAAVHLQTLLDSEHNVIAVYSQPDRPAGRGKKLLASPVKQLAREHNIPVYQPLTLRNEEAQQELAALNADVMVVVAYGLILPQVALDTPRLGCVNVHASLLPRWRGAAPIQRAVEAGDAESGVAIMQMEAGLDTGPVLVEVRTPISPRETGGSLHDKLAGLGGPALLTALAQLEQGTAQPQVQDDQLANYAGKITKEEARIDWTRPASELARLIRAFNPFPVCWTEFTDAKGESQRLRIYSAHLEQGCHNDLPGTILSADDEGVLVACGREALRLTQLQLPGKKTLPVAEILKGYRELFAKGTTLGTGHE</sequence>
<dbReference type="EMBL" id="CP137555">
    <property type="protein sequence ID" value="WOX03955.1"/>
    <property type="molecule type" value="Genomic_DNA"/>
</dbReference>
<evidence type="ECO:0000259" key="9">
    <source>
        <dbReference type="Pfam" id="PF00551"/>
    </source>
</evidence>
<proteinExistence type="inferred from homology"/>
<dbReference type="KEGG" id="mpaf:R5R33_09400"/>
<evidence type="ECO:0000313" key="11">
    <source>
        <dbReference type="EMBL" id="WOX03955.1"/>
    </source>
</evidence>
<evidence type="ECO:0000256" key="2">
    <source>
        <dbReference type="ARBA" id="ARBA00010699"/>
    </source>
</evidence>
<evidence type="ECO:0000256" key="8">
    <source>
        <dbReference type="HAMAP-Rule" id="MF_00182"/>
    </source>
</evidence>